<feature type="transmembrane region" description="Helical" evidence="2">
    <location>
        <begin position="101"/>
        <end position="120"/>
    </location>
</feature>
<feature type="region of interest" description="Disordered" evidence="1">
    <location>
        <begin position="514"/>
        <end position="539"/>
    </location>
</feature>
<evidence type="ECO:0000313" key="3">
    <source>
        <dbReference type="EMBL" id="CAE7248793.1"/>
    </source>
</evidence>
<proteinExistence type="predicted"/>
<keyword evidence="4" id="KW-1185">Reference proteome</keyword>
<dbReference type="PANTHER" id="PTHR12697:SF5">
    <property type="entry name" value="DEOXYHYPUSINE HYDROXYLASE"/>
    <property type="match status" value="1"/>
</dbReference>
<organism evidence="3 4">
    <name type="scientific">Symbiodinium natans</name>
    <dbReference type="NCBI Taxonomy" id="878477"/>
    <lineage>
        <taxon>Eukaryota</taxon>
        <taxon>Sar</taxon>
        <taxon>Alveolata</taxon>
        <taxon>Dinophyceae</taxon>
        <taxon>Suessiales</taxon>
        <taxon>Symbiodiniaceae</taxon>
        <taxon>Symbiodinium</taxon>
    </lineage>
</organism>
<reference evidence="3" key="1">
    <citation type="submission" date="2021-02" db="EMBL/GenBank/DDBJ databases">
        <authorList>
            <person name="Dougan E. K."/>
            <person name="Rhodes N."/>
            <person name="Thang M."/>
            <person name="Chan C."/>
        </authorList>
    </citation>
    <scope>NUCLEOTIDE SEQUENCE</scope>
</reference>
<evidence type="ECO:0000256" key="1">
    <source>
        <dbReference type="SAM" id="MobiDB-lite"/>
    </source>
</evidence>
<dbReference type="InterPro" id="IPR011989">
    <property type="entry name" value="ARM-like"/>
</dbReference>
<accession>A0A812LMK1</accession>
<dbReference type="AlphaFoldDB" id="A0A812LMK1"/>
<feature type="compositionally biased region" description="Basic and acidic residues" evidence="1">
    <location>
        <begin position="514"/>
        <end position="526"/>
    </location>
</feature>
<name>A0A812LMK1_9DINO</name>
<dbReference type="InterPro" id="IPR016024">
    <property type="entry name" value="ARM-type_fold"/>
</dbReference>
<evidence type="ECO:0000256" key="2">
    <source>
        <dbReference type="SAM" id="Phobius"/>
    </source>
</evidence>
<dbReference type="SUPFAM" id="SSF48371">
    <property type="entry name" value="ARM repeat"/>
    <property type="match status" value="1"/>
</dbReference>
<comment type="caution">
    <text evidence="3">The sequence shown here is derived from an EMBL/GenBank/DDBJ whole genome shotgun (WGS) entry which is preliminary data.</text>
</comment>
<evidence type="ECO:0000313" key="4">
    <source>
        <dbReference type="Proteomes" id="UP000604046"/>
    </source>
</evidence>
<dbReference type="InterPro" id="IPR004155">
    <property type="entry name" value="PBS_lyase_HEAT"/>
</dbReference>
<dbReference type="GO" id="GO:0016491">
    <property type="term" value="F:oxidoreductase activity"/>
    <property type="evidence" value="ECO:0007669"/>
    <property type="project" value="TreeGrafter"/>
</dbReference>
<gene>
    <name evidence="3" type="ORF">SNAT2548_LOCUS12071</name>
</gene>
<keyword evidence="2" id="KW-1133">Transmembrane helix</keyword>
<keyword evidence="2" id="KW-0812">Transmembrane</keyword>
<dbReference type="Gene3D" id="1.25.10.10">
    <property type="entry name" value="Leucine-rich Repeat Variant"/>
    <property type="match status" value="4"/>
</dbReference>
<protein>
    <submittedName>
        <fullName evidence="3">Uncharacterized protein</fullName>
    </submittedName>
</protein>
<dbReference type="PANTHER" id="PTHR12697">
    <property type="entry name" value="PBS LYASE HEAT-LIKE PROTEIN"/>
    <property type="match status" value="1"/>
</dbReference>
<dbReference type="EMBL" id="CAJNDS010001125">
    <property type="protein sequence ID" value="CAE7248793.1"/>
    <property type="molecule type" value="Genomic_DNA"/>
</dbReference>
<keyword evidence="2" id="KW-0472">Membrane</keyword>
<dbReference type="SMART" id="SM00567">
    <property type="entry name" value="EZ_HEAT"/>
    <property type="match status" value="6"/>
</dbReference>
<dbReference type="OrthoDB" id="10449263at2759"/>
<sequence length="782" mass="82573">MATASARRKHSKAWAGKRNLVKVLRKTWRGCLQLHHRADGGTQLLRMRDLAQASGFFRECPGLHEDEDGTMSPATSVSDVCLLIPTSARLSRGARSLLPDVLLWLVGAAHLPLGVATVFVDQDLRPVALRSLSRARARRSQYDAVIAVRLLALSRYLLCERLHAAVERWLWRSGVVGRQAFASQLLDGDAKEGFSLGDACASFKTLGARRGLARGLAELAGDLQNISEAATLLTDDCAIVREHVLRALCKATSEAASACAQAIAGCLQDESAEVSGQAAMTLCHLAAQSGSKLQAQEVAKLVAPLLANSDPHIVEAASEGMAKLGTCAAPFAVRCLEADSKLERHAGVCILEGLGSQRGGGEAVEAALGLLQHRSPEVRRAALRVLERLSKLSSKDGVGRIGAVALTPTAVERIGAALDDESGRVRGVAALALANLGSEAVEPFAGHLVMTLRGGVSGEVDAAELREVLEALTRLGRDARWAAQAVADLFLISAWSVRRSAAIAYGQICGDTAEAPKGEGQTRTDSEAEDGAVGAGAGADTVRTAAARLAKMLEDEIPDVAEGAAKALGRLGFQGACCARQLASCLDDQDDHLARACLDSLLSLLRASCGATQEAAAAGLGSCFEKGGKAPVEARERLAAALVTAAQSDDRSVREESVRALGHLGSAASCEQTGRGCRRPMSRLQCRIFETVIDGLEDVSVAVQRAAMDALGVLRLPRQAGQQREAVLRSLLGGPSKSLRLHAMAALARCQADQMTNLEPAEDLTRFAKKRRRPCSQQKEHH</sequence>
<dbReference type="Proteomes" id="UP000604046">
    <property type="component" value="Unassembled WGS sequence"/>
</dbReference>